<dbReference type="PANTHER" id="PTHR11764:SF58">
    <property type="entry name" value="BETA-AMYRIN SYNTHASE-RELATED"/>
    <property type="match status" value="1"/>
</dbReference>
<keyword evidence="3" id="KW-1185">Reference proteome</keyword>
<protein>
    <submittedName>
        <fullName evidence="2">Beta-amyrin synthase</fullName>
    </submittedName>
</protein>
<gene>
    <name evidence="2" type="primary">GGBAS1_9</name>
    <name evidence="2" type="ORF">PIB30_062889</name>
</gene>
<dbReference type="Proteomes" id="UP001341840">
    <property type="component" value="Unassembled WGS sequence"/>
</dbReference>
<proteinExistence type="predicted"/>
<organism evidence="2 3">
    <name type="scientific">Stylosanthes scabra</name>
    <dbReference type="NCBI Taxonomy" id="79078"/>
    <lineage>
        <taxon>Eukaryota</taxon>
        <taxon>Viridiplantae</taxon>
        <taxon>Streptophyta</taxon>
        <taxon>Embryophyta</taxon>
        <taxon>Tracheophyta</taxon>
        <taxon>Spermatophyta</taxon>
        <taxon>Magnoliopsida</taxon>
        <taxon>eudicotyledons</taxon>
        <taxon>Gunneridae</taxon>
        <taxon>Pentapetalae</taxon>
        <taxon>rosids</taxon>
        <taxon>fabids</taxon>
        <taxon>Fabales</taxon>
        <taxon>Fabaceae</taxon>
        <taxon>Papilionoideae</taxon>
        <taxon>50 kb inversion clade</taxon>
        <taxon>dalbergioids sensu lato</taxon>
        <taxon>Dalbergieae</taxon>
        <taxon>Pterocarpus clade</taxon>
        <taxon>Stylosanthes</taxon>
    </lineage>
</organism>
<comment type="caution">
    <text evidence="2">The sequence shown here is derived from an EMBL/GenBank/DDBJ whole genome shotgun (WGS) entry which is preliminary data.</text>
</comment>
<keyword evidence="1" id="KW-0413">Isomerase</keyword>
<dbReference type="EMBL" id="JASCZI010212039">
    <property type="protein sequence ID" value="MED6198112.1"/>
    <property type="molecule type" value="Genomic_DNA"/>
</dbReference>
<dbReference type="InterPro" id="IPR008930">
    <property type="entry name" value="Terpenoid_cyclase/PrenylTrfase"/>
</dbReference>
<accession>A0ABU6XJ76</accession>
<dbReference type="InterPro" id="IPR018333">
    <property type="entry name" value="Squalene_cyclase"/>
</dbReference>
<name>A0ABU6XJ76_9FABA</name>
<sequence>MWRLKIGEGGNNPYLFSTNNFVGRQTWEYDPDAGTPEEREEVEVARRHFYENRFKVKPCGDRLWRFQILREKKFKQKIERVRIEDGEEITHDKATAAMRRAALYLSALQTSHGHWPAQIAGPLFFLPPLLSTRVLVTESPIQSFDHN</sequence>
<dbReference type="SUPFAM" id="SSF48239">
    <property type="entry name" value="Terpenoid cyclases/Protein prenyltransferases"/>
    <property type="match status" value="1"/>
</dbReference>
<evidence type="ECO:0000256" key="1">
    <source>
        <dbReference type="ARBA" id="ARBA00023235"/>
    </source>
</evidence>
<evidence type="ECO:0000313" key="3">
    <source>
        <dbReference type="Proteomes" id="UP001341840"/>
    </source>
</evidence>
<evidence type="ECO:0000313" key="2">
    <source>
        <dbReference type="EMBL" id="MED6198112.1"/>
    </source>
</evidence>
<reference evidence="2 3" key="1">
    <citation type="journal article" date="2023" name="Plants (Basel)">
        <title>Bridging the Gap: Combining Genomics and Transcriptomics Approaches to Understand Stylosanthes scabra, an Orphan Legume from the Brazilian Caatinga.</title>
        <authorList>
            <person name="Ferreira-Neto J.R.C."/>
            <person name="da Silva M.D."/>
            <person name="Binneck E."/>
            <person name="de Melo N.F."/>
            <person name="da Silva R.H."/>
            <person name="de Melo A.L.T.M."/>
            <person name="Pandolfi V."/>
            <person name="Bustamante F.O."/>
            <person name="Brasileiro-Vidal A.C."/>
            <person name="Benko-Iseppon A.M."/>
        </authorList>
    </citation>
    <scope>NUCLEOTIDE SEQUENCE [LARGE SCALE GENOMIC DNA]</scope>
    <source>
        <tissue evidence="2">Leaves</tissue>
    </source>
</reference>
<dbReference type="PANTHER" id="PTHR11764">
    <property type="entry name" value="TERPENE CYCLASE/MUTASE FAMILY MEMBER"/>
    <property type="match status" value="1"/>
</dbReference>